<evidence type="ECO:0000256" key="1">
    <source>
        <dbReference type="ARBA" id="ARBA00022553"/>
    </source>
</evidence>
<protein>
    <recommendedName>
        <fullName evidence="8">HTH myb-type domain-containing protein</fullName>
    </recommendedName>
</protein>
<dbReference type="InterPro" id="IPR045279">
    <property type="entry name" value="ARR-like"/>
</dbReference>
<evidence type="ECO:0000256" key="4">
    <source>
        <dbReference type="ARBA" id="ARBA00023159"/>
    </source>
</evidence>
<feature type="compositionally biased region" description="Basic and acidic residues" evidence="7">
    <location>
        <begin position="140"/>
        <end position="156"/>
    </location>
</feature>
<evidence type="ECO:0000256" key="6">
    <source>
        <dbReference type="ARBA" id="ARBA00023242"/>
    </source>
</evidence>
<evidence type="ECO:0000256" key="3">
    <source>
        <dbReference type="ARBA" id="ARBA00023015"/>
    </source>
</evidence>
<dbReference type="SUPFAM" id="SSF46689">
    <property type="entry name" value="Homeodomain-like"/>
    <property type="match status" value="1"/>
</dbReference>
<feature type="compositionally biased region" description="Basic residues" evidence="7">
    <location>
        <begin position="117"/>
        <end position="130"/>
    </location>
</feature>
<dbReference type="Pfam" id="PF00249">
    <property type="entry name" value="Myb_DNA-binding"/>
    <property type="match status" value="1"/>
</dbReference>
<gene>
    <name evidence="9" type="ORF">CSSPTR1EN2_LOCUS5369</name>
</gene>
<feature type="compositionally biased region" description="Basic residues" evidence="7">
    <location>
        <begin position="169"/>
        <end position="197"/>
    </location>
</feature>
<keyword evidence="2" id="KW-0902">Two-component regulatory system</keyword>
<dbReference type="PROSITE" id="PS51294">
    <property type="entry name" value="HTH_MYB"/>
    <property type="match status" value="1"/>
</dbReference>
<feature type="compositionally biased region" description="Basic and acidic residues" evidence="7">
    <location>
        <begin position="15"/>
        <end position="51"/>
    </location>
</feature>
<feature type="compositionally biased region" description="Basic and acidic residues" evidence="7">
    <location>
        <begin position="246"/>
        <end position="268"/>
    </location>
</feature>
<reference evidence="9" key="1">
    <citation type="submission" date="2024-02" db="EMBL/GenBank/DDBJ databases">
        <authorList>
            <consortium name="ELIXIR-Norway"/>
            <consortium name="Elixir Norway"/>
        </authorList>
    </citation>
    <scope>NUCLEOTIDE SEQUENCE</scope>
</reference>
<keyword evidence="1" id="KW-0597">Phosphoprotein</keyword>
<feature type="region of interest" description="Disordered" evidence="7">
    <location>
        <begin position="246"/>
        <end position="305"/>
    </location>
</feature>
<dbReference type="SUPFAM" id="SSF52172">
    <property type="entry name" value="CheY-like"/>
    <property type="match status" value="1"/>
</dbReference>
<proteinExistence type="predicted"/>
<organism evidence="9 10">
    <name type="scientific">Sphagnum troendelagicum</name>
    <dbReference type="NCBI Taxonomy" id="128251"/>
    <lineage>
        <taxon>Eukaryota</taxon>
        <taxon>Viridiplantae</taxon>
        <taxon>Streptophyta</taxon>
        <taxon>Embryophyta</taxon>
        <taxon>Bryophyta</taxon>
        <taxon>Sphagnophytina</taxon>
        <taxon>Sphagnopsida</taxon>
        <taxon>Sphagnales</taxon>
        <taxon>Sphagnaceae</taxon>
        <taxon>Sphagnum</taxon>
    </lineage>
</organism>
<dbReference type="Proteomes" id="UP001497512">
    <property type="component" value="Chromosome 12"/>
</dbReference>
<evidence type="ECO:0000256" key="2">
    <source>
        <dbReference type="ARBA" id="ARBA00023012"/>
    </source>
</evidence>
<accession>A0ABP0TN56</accession>
<dbReference type="InterPro" id="IPR001005">
    <property type="entry name" value="SANT/Myb"/>
</dbReference>
<dbReference type="EMBL" id="OZ019904">
    <property type="protein sequence ID" value="CAK9200303.1"/>
    <property type="molecule type" value="Genomic_DNA"/>
</dbReference>
<dbReference type="InterPro" id="IPR017930">
    <property type="entry name" value="Myb_dom"/>
</dbReference>
<feature type="compositionally biased region" description="Acidic residues" evidence="7">
    <location>
        <begin position="295"/>
        <end position="304"/>
    </location>
</feature>
<keyword evidence="6" id="KW-0539">Nucleus</keyword>
<dbReference type="PANTHER" id="PTHR43874:SF7">
    <property type="entry name" value="TWO-COMPONENT RESPONSE REGULATOR ARR10"/>
    <property type="match status" value="1"/>
</dbReference>
<dbReference type="PANTHER" id="PTHR43874">
    <property type="entry name" value="TWO-COMPONENT RESPONSE REGULATOR"/>
    <property type="match status" value="1"/>
</dbReference>
<keyword evidence="4" id="KW-0010">Activator</keyword>
<dbReference type="InterPro" id="IPR009057">
    <property type="entry name" value="Homeodomain-like_sf"/>
</dbReference>
<dbReference type="NCBIfam" id="TIGR01557">
    <property type="entry name" value="myb_SHAQKYF"/>
    <property type="match status" value="1"/>
</dbReference>
<dbReference type="Gene3D" id="3.40.50.2300">
    <property type="match status" value="1"/>
</dbReference>
<feature type="region of interest" description="Disordered" evidence="7">
    <location>
        <begin position="15"/>
        <end position="209"/>
    </location>
</feature>
<evidence type="ECO:0000259" key="8">
    <source>
        <dbReference type="PROSITE" id="PS51294"/>
    </source>
</evidence>
<keyword evidence="10" id="KW-1185">Reference proteome</keyword>
<dbReference type="InterPro" id="IPR006447">
    <property type="entry name" value="Myb_dom_plants"/>
</dbReference>
<name>A0ABP0TN56_9BRYO</name>
<dbReference type="Gene3D" id="1.10.10.60">
    <property type="entry name" value="Homeodomain-like"/>
    <property type="match status" value="1"/>
</dbReference>
<feature type="compositionally biased region" description="Polar residues" evidence="7">
    <location>
        <begin position="273"/>
        <end position="282"/>
    </location>
</feature>
<keyword evidence="5" id="KW-0804">Transcription</keyword>
<evidence type="ECO:0000256" key="5">
    <source>
        <dbReference type="ARBA" id="ARBA00023163"/>
    </source>
</evidence>
<dbReference type="InterPro" id="IPR011006">
    <property type="entry name" value="CheY-like_superfamily"/>
</dbReference>
<evidence type="ECO:0000313" key="10">
    <source>
        <dbReference type="Proteomes" id="UP001497512"/>
    </source>
</evidence>
<feature type="domain" description="HTH myb-type" evidence="8">
    <location>
        <begin position="311"/>
        <end position="368"/>
    </location>
</feature>
<feature type="compositionally biased region" description="Basic residues" evidence="7">
    <location>
        <begin position="75"/>
        <end position="98"/>
    </location>
</feature>
<evidence type="ECO:0000256" key="7">
    <source>
        <dbReference type="SAM" id="MobiDB-lite"/>
    </source>
</evidence>
<evidence type="ECO:0000313" key="9">
    <source>
        <dbReference type="EMBL" id="CAK9200303.1"/>
    </source>
</evidence>
<sequence>MESQKQFLKLVEAKKQKALEKKEAPLKWEQRLEMASKAKSDSKSKERDEFKTHKRARKERSSESDADSDDSEERKKRKKHWKHKHSSSKHTKKHKHHHFDSSSEDSDESGSGENQRRQLHQKGVRKHHRDHSGSGSDIEEDHHPLKLSMWRKEHGSSSESFQSSDKGRSRSRKHKKEKDKPHSRSGHHHHHHRHQRHHNSDGKVMSGNGETSVVMKGITHGACDYLLKPVRIEELRNIWQHVVRKLRSEPKEHSASFEEGERHKRDGAEDADNMSSATNNADGNWRNKKKKEAKEDEDDFELDNDDRSTLKKPRVVWSVELHQKFVSAVNELGIDKAVPKRILELMSVHGFTRENVASHLQKYRLYLKRLSGVTCQPNNLSVSFGGQDVGYGSLIGLDEMLDYRTLATNGHLPAQTIAALHHANMVGRLGASSGMVGLSGPLDPSMLGQLATLQSVPSPLPRPRIDGSLLGNQAGLLRSLSGALDFNPVRQSHVLTGIGQLGQENDFPRLKAMQHQLGMGSLGGLNRNNLAGSSPSEELTIQLLQQRAQQQGGGLTVNLPQATGILRPCSSDINLGQAGPMPSLVGLIPGTATGLSNMCPSRRQFGSSSSLSTSLGTLMQSSIAKAQNLNFVGSSGSSGCSFQALSSKVGGLEDLNPTKRTRTICGTLSHSRPGLGQSMAQITWPGRLGSQGGLGQGELEYGGDSPNQVSSASHNLAGANGSSGQPAFMSSYGMGSMGLNFPSSVTLDGGAVRTSLNRDQAMANTEQRFLKQEQSRDNLMCTKLEGDLMSNETTSEEHLNYYSRQSQEGMGLVEGDFVSDGFPLGNLYVK</sequence>
<keyword evidence="3" id="KW-0805">Transcription regulation</keyword>